<organism evidence="8 9">
    <name type="scientific">Timema podura</name>
    <name type="common">Walking stick</name>
    <dbReference type="NCBI Taxonomy" id="61482"/>
    <lineage>
        <taxon>Eukaryota</taxon>
        <taxon>Metazoa</taxon>
        <taxon>Ecdysozoa</taxon>
        <taxon>Arthropoda</taxon>
        <taxon>Hexapoda</taxon>
        <taxon>Insecta</taxon>
        <taxon>Pterygota</taxon>
        <taxon>Neoptera</taxon>
        <taxon>Polyneoptera</taxon>
        <taxon>Phasmatodea</taxon>
        <taxon>Timematodea</taxon>
        <taxon>Timematoidea</taxon>
        <taxon>Timematidae</taxon>
        <taxon>Timema</taxon>
    </lineage>
</organism>
<dbReference type="Pfam" id="PF04916">
    <property type="entry name" value="Phospholip_B"/>
    <property type="match status" value="1"/>
</dbReference>
<evidence type="ECO:0000313" key="8">
    <source>
        <dbReference type="EMBL" id="CAG2068471.1"/>
    </source>
</evidence>
<evidence type="ECO:0000256" key="4">
    <source>
        <dbReference type="ARBA" id="ARBA00022963"/>
    </source>
</evidence>
<evidence type="ECO:0000256" key="1">
    <source>
        <dbReference type="ARBA" id="ARBA00007835"/>
    </source>
</evidence>
<dbReference type="PANTHER" id="PTHR12370:SF3">
    <property type="entry name" value="PHOSPHOLIPASE B-LIKE 2-RELATED"/>
    <property type="match status" value="1"/>
</dbReference>
<dbReference type="PANTHER" id="PTHR12370">
    <property type="entry name" value="PHOSPHOLIPASE B-RELATED"/>
    <property type="match status" value="1"/>
</dbReference>
<reference evidence="8" key="1">
    <citation type="submission" date="2021-03" db="EMBL/GenBank/DDBJ databases">
        <authorList>
            <person name="Tran Van P."/>
        </authorList>
    </citation>
    <scope>NUCLEOTIDE SEQUENCE</scope>
</reference>
<name>A0ABN7PL53_TIMPD</name>
<evidence type="ECO:0000256" key="2">
    <source>
        <dbReference type="ARBA" id="ARBA00022729"/>
    </source>
</evidence>
<keyword evidence="2" id="KW-0732">Signal</keyword>
<keyword evidence="4 7" id="KW-0442">Lipid degradation</keyword>
<dbReference type="InterPro" id="IPR007000">
    <property type="entry name" value="PLipase_B-like"/>
</dbReference>
<evidence type="ECO:0000256" key="3">
    <source>
        <dbReference type="ARBA" id="ARBA00022801"/>
    </source>
</evidence>
<proteinExistence type="inferred from homology"/>
<accession>A0ABN7PL53</accession>
<gene>
    <name evidence="8" type="ORF">TPAB3V08_LOCUS15414</name>
</gene>
<evidence type="ECO:0000256" key="7">
    <source>
        <dbReference type="RuleBase" id="RU364138"/>
    </source>
</evidence>
<feature type="non-terminal residue" evidence="8">
    <location>
        <position position="1"/>
    </location>
</feature>
<comment type="similarity">
    <text evidence="1 7">Belongs to the phospholipase B-like family.</text>
</comment>
<dbReference type="Gene3D" id="3.60.60.30">
    <property type="match status" value="1"/>
</dbReference>
<evidence type="ECO:0000313" key="9">
    <source>
        <dbReference type="Proteomes" id="UP001153148"/>
    </source>
</evidence>
<dbReference type="Proteomes" id="UP001153148">
    <property type="component" value="Unassembled WGS sequence"/>
</dbReference>
<comment type="caution">
    <text evidence="8">The sequence shown here is derived from an EMBL/GenBank/DDBJ whole genome shotgun (WGS) entry which is preliminary data.</text>
</comment>
<keyword evidence="5 7" id="KW-0443">Lipid metabolism</keyword>
<keyword evidence="3 7" id="KW-0378">Hydrolase</keyword>
<comment type="function">
    <text evidence="7">Putative phospholipase.</text>
</comment>
<sequence length="89" mass="9899">VKLIYQQLDGLHAGYKRAKGNTSQMLSYDDLLWLNIQGDLEDLMEALDTSPGVKLPLVLRGRKGASCSALIKLLDDSSDLYTAQDTWSR</sequence>
<evidence type="ECO:0000256" key="5">
    <source>
        <dbReference type="ARBA" id="ARBA00023098"/>
    </source>
</evidence>
<protein>
    <recommendedName>
        <fullName evidence="7">Phospholipase B-like</fullName>
        <ecNumber evidence="7">3.1.1.-</ecNumber>
    </recommendedName>
</protein>
<dbReference type="EMBL" id="CAJPIN010091298">
    <property type="protein sequence ID" value="CAG2068471.1"/>
    <property type="molecule type" value="Genomic_DNA"/>
</dbReference>
<dbReference type="EC" id="3.1.1.-" evidence="7"/>
<evidence type="ECO:0000256" key="6">
    <source>
        <dbReference type="ARBA" id="ARBA00023180"/>
    </source>
</evidence>
<keyword evidence="6" id="KW-0325">Glycoprotein</keyword>
<keyword evidence="9" id="KW-1185">Reference proteome</keyword>